<dbReference type="Pfam" id="PF12697">
    <property type="entry name" value="Abhydrolase_6"/>
    <property type="match status" value="1"/>
</dbReference>
<dbReference type="SUPFAM" id="SSF53474">
    <property type="entry name" value="alpha/beta-Hydrolases"/>
    <property type="match status" value="1"/>
</dbReference>
<evidence type="ECO:0000313" key="3">
    <source>
        <dbReference type="Proteomes" id="UP000029665"/>
    </source>
</evidence>
<feature type="domain" description="AB hydrolase-1" evidence="1">
    <location>
        <begin position="40"/>
        <end position="318"/>
    </location>
</feature>
<dbReference type="HOGENOM" id="CLU_032490_0_0_1"/>
<keyword evidence="3" id="KW-1185">Reference proteome</keyword>
<dbReference type="EMBL" id="CCBP010000241">
    <property type="protein sequence ID" value="CDO75137.1"/>
    <property type="molecule type" value="Genomic_DNA"/>
</dbReference>
<dbReference type="InterPro" id="IPR000073">
    <property type="entry name" value="AB_hydrolase_1"/>
</dbReference>
<proteinExistence type="predicted"/>
<protein>
    <recommendedName>
        <fullName evidence="1">AB hydrolase-1 domain-containing protein</fullName>
    </recommendedName>
</protein>
<gene>
    <name evidence="2" type="ORF">BN946_scf184772.g4</name>
</gene>
<dbReference type="InterPro" id="IPR029058">
    <property type="entry name" value="AB_hydrolase_fold"/>
</dbReference>
<comment type="caution">
    <text evidence="2">The sequence shown here is derived from an EMBL/GenBank/DDBJ whole genome shotgun (WGS) entry which is preliminary data.</text>
</comment>
<dbReference type="OrthoDB" id="94039at2759"/>
<evidence type="ECO:0000313" key="2">
    <source>
        <dbReference type="EMBL" id="CDO75137.1"/>
    </source>
</evidence>
<dbReference type="AlphaFoldDB" id="A0A060SKT0"/>
<accession>A0A060SKT0</accession>
<dbReference type="Gene3D" id="3.40.50.1820">
    <property type="entry name" value="alpha/beta hydrolase"/>
    <property type="match status" value="1"/>
</dbReference>
<sequence length="336" mass="37174">MAYRTTVVAPLFPSSRAREGLRLVAKCYTPERGNAHGLTLLFFHCAGSHKESWEPMLAELLSAKSHGHRIPAVREAWSFEMQNHGEAAIMNDAALKAIGSPLTVEEWAEGVKRFVASGVLNGHKLFGVGHSLGGTTLLLSVMPGPDGLPGVKYDGIVLVEPSLITREAFDANLEEREGALRDMSEAISRRRDTWNSREEAHKYFQKRLPWVMWHPRVLELYVRYGLREVQGQGKVTLCCTKDQERATYLHAEPHFVVLDTIRDLPPSVPLHFVLGGRVDLIPEYIHESVINLRKVASVQKVPDGGHFVVQENPQGLASALGQILLGTQAAGTKSLL</sequence>
<dbReference type="Proteomes" id="UP000029665">
    <property type="component" value="Unassembled WGS sequence"/>
</dbReference>
<dbReference type="OMA" id="AWSFEMQ"/>
<evidence type="ECO:0000259" key="1">
    <source>
        <dbReference type="Pfam" id="PF12697"/>
    </source>
</evidence>
<reference evidence="2" key="1">
    <citation type="submission" date="2014-01" db="EMBL/GenBank/DDBJ databases">
        <title>The genome of the white-rot fungus Pycnoporus cinnabarinus: a basidiomycete model with a versatile arsenal for lignocellulosic biomass breakdown.</title>
        <authorList>
            <person name="Levasseur A."/>
            <person name="Lomascolo A."/>
            <person name="Ruiz-Duenas F.J."/>
            <person name="Uzan E."/>
            <person name="Piumi F."/>
            <person name="Kues U."/>
            <person name="Ram A.F.J."/>
            <person name="Murat C."/>
            <person name="Haon M."/>
            <person name="Benoit I."/>
            <person name="Arfi Y."/>
            <person name="Chevret D."/>
            <person name="Drula E."/>
            <person name="Kwon M.J."/>
            <person name="Gouret P."/>
            <person name="Lesage-Meessen L."/>
            <person name="Lombard V."/>
            <person name="Mariette J."/>
            <person name="Noirot C."/>
            <person name="Park J."/>
            <person name="Patyshakuliyeva A."/>
            <person name="Wieneger R.A.B."/>
            <person name="Wosten H.A.B."/>
            <person name="Martin F."/>
            <person name="Coutinho P.M."/>
            <person name="de Vries R."/>
            <person name="Martinez A.T."/>
            <person name="Klopp C."/>
            <person name="Pontarotti P."/>
            <person name="Henrissat B."/>
            <person name="Record E."/>
        </authorList>
    </citation>
    <scope>NUCLEOTIDE SEQUENCE [LARGE SCALE GENOMIC DNA]</scope>
    <source>
        <strain evidence="2">BRFM137</strain>
    </source>
</reference>
<name>A0A060SKT0_PYCCI</name>
<organism evidence="2 3">
    <name type="scientific">Pycnoporus cinnabarinus</name>
    <name type="common">Cinnabar-red polypore</name>
    <name type="synonym">Trametes cinnabarina</name>
    <dbReference type="NCBI Taxonomy" id="5643"/>
    <lineage>
        <taxon>Eukaryota</taxon>
        <taxon>Fungi</taxon>
        <taxon>Dikarya</taxon>
        <taxon>Basidiomycota</taxon>
        <taxon>Agaricomycotina</taxon>
        <taxon>Agaricomycetes</taxon>
        <taxon>Polyporales</taxon>
        <taxon>Polyporaceae</taxon>
        <taxon>Trametes</taxon>
    </lineage>
</organism>